<dbReference type="RefSeq" id="WP_099381131.1">
    <property type="nucleotide sequence ID" value="NZ_PEBD01000004.1"/>
</dbReference>
<sequence length="97" mass="10948">MDKHVAGRLADTHLAEWGRRVDYTELAWADDNESTTSREVVEDGVHYTVQSTVWREQGANVYTLGIRVTETGRRALFGKAVSRFGRKHPDGRFVEGA</sequence>
<dbReference type="EMBL" id="PEBD01000004">
    <property type="protein sequence ID" value="PHV67956.1"/>
    <property type="molecule type" value="Genomic_DNA"/>
</dbReference>
<reference evidence="1 2" key="1">
    <citation type="submission" date="2017-10" db="EMBL/GenBank/DDBJ databases">
        <title>The draft genome sequence of Williamsia sp. BULT 1.1 isolated from the semi-arid grassland soils from South Africa.</title>
        <authorList>
            <person name="Kabwe M.H."/>
            <person name="Govender N."/>
            <person name="Mutseka Lunga P."/>
            <person name="Vikram S."/>
            <person name="Makhalanyane T.P."/>
        </authorList>
    </citation>
    <scope>NUCLEOTIDE SEQUENCE [LARGE SCALE GENOMIC DNA]</scope>
    <source>
        <strain evidence="1 2">BULT 1.1</strain>
    </source>
</reference>
<accession>A0A2G3PQB6</accession>
<name>A0A2G3PQB6_WILMA</name>
<gene>
    <name evidence="1" type="ORF">CSW57_01325</name>
</gene>
<dbReference type="Proteomes" id="UP000225108">
    <property type="component" value="Unassembled WGS sequence"/>
</dbReference>
<proteinExistence type="predicted"/>
<comment type="caution">
    <text evidence="1">The sequence shown here is derived from an EMBL/GenBank/DDBJ whole genome shotgun (WGS) entry which is preliminary data.</text>
</comment>
<evidence type="ECO:0000313" key="1">
    <source>
        <dbReference type="EMBL" id="PHV67956.1"/>
    </source>
</evidence>
<organism evidence="1 2">
    <name type="scientific">Williamsia marianensis</name>
    <dbReference type="NCBI Taxonomy" id="85044"/>
    <lineage>
        <taxon>Bacteria</taxon>
        <taxon>Bacillati</taxon>
        <taxon>Actinomycetota</taxon>
        <taxon>Actinomycetes</taxon>
        <taxon>Mycobacteriales</taxon>
        <taxon>Nocardiaceae</taxon>
        <taxon>Williamsia</taxon>
    </lineage>
</organism>
<evidence type="ECO:0000313" key="2">
    <source>
        <dbReference type="Proteomes" id="UP000225108"/>
    </source>
</evidence>
<dbReference type="AlphaFoldDB" id="A0A2G3PQB6"/>
<protein>
    <submittedName>
        <fullName evidence="1">Uncharacterized protein</fullName>
    </submittedName>
</protein>